<evidence type="ECO:0000313" key="1">
    <source>
        <dbReference type="EMBL" id="CAJ1496846.1"/>
    </source>
</evidence>
<protein>
    <recommendedName>
        <fullName evidence="3">Transposase</fullName>
    </recommendedName>
</protein>
<reference evidence="1 2" key="1">
    <citation type="submission" date="2023-08" db="EMBL/GenBank/DDBJ databases">
        <authorList>
            <person name="Folkvardsen B D."/>
            <person name="Norman A."/>
        </authorList>
    </citation>
    <scope>NUCLEOTIDE SEQUENCE [LARGE SCALE GENOMIC DNA]</scope>
    <source>
        <strain evidence="1 2">Mu0053</strain>
    </source>
</reference>
<dbReference type="EMBL" id="OY726397">
    <property type="protein sequence ID" value="CAJ1496846.1"/>
    <property type="molecule type" value="Genomic_DNA"/>
</dbReference>
<evidence type="ECO:0008006" key="3">
    <source>
        <dbReference type="Google" id="ProtNLM"/>
    </source>
</evidence>
<keyword evidence="2" id="KW-1185">Reference proteome</keyword>
<accession>A0ABM9LCR3</accession>
<gene>
    <name evidence="1" type="ORF">MU0053_000757</name>
</gene>
<dbReference type="Proteomes" id="UP001190465">
    <property type="component" value="Chromosome"/>
</dbReference>
<proteinExistence type="predicted"/>
<sequence length="98" mass="10553">MQVQVGGWALYRAVWSTGELIGVAVILADDRELAVLGESRQSGRERWAFDLWGLDSGEADVDNGCKTTCHCFRDAAVALSDALRSSRKHDAQTAGGEA</sequence>
<dbReference type="RefSeq" id="WP_308481079.1">
    <property type="nucleotide sequence ID" value="NZ_OY726397.1"/>
</dbReference>
<name>A0ABM9LCR3_9MYCO</name>
<organism evidence="1 2">
    <name type="scientific">[Mycobacterium] burgundiense</name>
    <dbReference type="NCBI Taxonomy" id="3064286"/>
    <lineage>
        <taxon>Bacteria</taxon>
        <taxon>Bacillati</taxon>
        <taxon>Actinomycetota</taxon>
        <taxon>Actinomycetes</taxon>
        <taxon>Mycobacteriales</taxon>
        <taxon>Mycobacteriaceae</taxon>
        <taxon>Mycolicibacterium</taxon>
    </lineage>
</organism>
<evidence type="ECO:0000313" key="2">
    <source>
        <dbReference type="Proteomes" id="UP001190465"/>
    </source>
</evidence>